<feature type="region of interest" description="Disordered" evidence="3">
    <location>
        <begin position="39"/>
        <end position="83"/>
    </location>
</feature>
<dbReference type="GO" id="GO:0030677">
    <property type="term" value="C:ribonuclease P complex"/>
    <property type="evidence" value="ECO:0000318"/>
    <property type="project" value="GO_Central"/>
</dbReference>
<evidence type="ECO:0000256" key="2">
    <source>
        <dbReference type="ARBA" id="ARBA00006181"/>
    </source>
</evidence>
<protein>
    <submittedName>
        <fullName evidence="4">Uncharacterized protein</fullName>
    </submittedName>
</protein>
<evidence type="ECO:0000313" key="4">
    <source>
        <dbReference type="EMBL" id="ERN09649.1"/>
    </source>
</evidence>
<feature type="compositionally biased region" description="Low complexity" evidence="3">
    <location>
        <begin position="66"/>
        <end position="78"/>
    </location>
</feature>
<dbReference type="OrthoDB" id="124041at2759"/>
<organism evidence="4 5">
    <name type="scientific">Amborella trichopoda</name>
    <dbReference type="NCBI Taxonomy" id="13333"/>
    <lineage>
        <taxon>Eukaryota</taxon>
        <taxon>Viridiplantae</taxon>
        <taxon>Streptophyta</taxon>
        <taxon>Embryophyta</taxon>
        <taxon>Tracheophyta</taxon>
        <taxon>Spermatophyta</taxon>
        <taxon>Magnoliopsida</taxon>
        <taxon>Amborellales</taxon>
        <taxon>Amborellaceae</taxon>
        <taxon>Amborella</taxon>
    </lineage>
</organism>
<comment type="subcellular location">
    <subcellularLocation>
        <location evidence="1">Nucleus</location>
    </subcellularLocation>
</comment>
<gene>
    <name evidence="4" type="ORF">AMTR_s00029p00200280</name>
</gene>
<evidence type="ECO:0000313" key="5">
    <source>
        <dbReference type="Proteomes" id="UP000017836"/>
    </source>
</evidence>
<dbReference type="SUPFAM" id="SSF101744">
    <property type="entry name" value="Rof/RNase P subunit-like"/>
    <property type="match status" value="1"/>
</dbReference>
<dbReference type="PANTHER" id="PTHR13348:SF0">
    <property type="entry name" value="RIBONUCLEASE P PROTEIN SUBUNIT P29"/>
    <property type="match status" value="1"/>
</dbReference>
<dbReference type="SMART" id="SM00538">
    <property type="entry name" value="POP4"/>
    <property type="match status" value="1"/>
</dbReference>
<comment type="similarity">
    <text evidence="2">Belongs to the eukaryotic/archaeal RNase P protein component 1 family.</text>
</comment>
<dbReference type="eggNOG" id="KOG4046">
    <property type="taxonomic scope" value="Eukaryota"/>
</dbReference>
<dbReference type="STRING" id="13333.W1PPC7"/>
<dbReference type="Pfam" id="PF01868">
    <property type="entry name" value="RNase_P-MRP_p29"/>
    <property type="match status" value="1"/>
</dbReference>
<dbReference type="OMA" id="DKPRCQT"/>
<dbReference type="AlphaFoldDB" id="W1PPC7"/>
<dbReference type="Gramene" id="ERN09649">
    <property type="protein sequence ID" value="ERN09649"/>
    <property type="gene ID" value="AMTR_s00029p00200280"/>
</dbReference>
<name>W1PPC7_AMBTC</name>
<keyword evidence="5" id="KW-1185">Reference proteome</keyword>
<dbReference type="GO" id="GO:0006364">
    <property type="term" value="P:rRNA processing"/>
    <property type="evidence" value="ECO:0000318"/>
    <property type="project" value="GO_Central"/>
</dbReference>
<proteinExistence type="inferred from homology"/>
<dbReference type="EMBL" id="KI392980">
    <property type="protein sequence ID" value="ERN09649.1"/>
    <property type="molecule type" value="Genomic_DNA"/>
</dbReference>
<dbReference type="InterPro" id="IPR002730">
    <property type="entry name" value="Rpp29/RNP1"/>
</dbReference>
<dbReference type="GO" id="GO:0005634">
    <property type="term" value="C:nucleus"/>
    <property type="evidence" value="ECO:0007669"/>
    <property type="project" value="UniProtKB-SubCell"/>
</dbReference>
<reference evidence="5" key="1">
    <citation type="journal article" date="2013" name="Science">
        <title>The Amborella genome and the evolution of flowering plants.</title>
        <authorList>
            <consortium name="Amborella Genome Project"/>
        </authorList>
    </citation>
    <scope>NUCLEOTIDE SEQUENCE [LARGE SCALE GENOMIC DNA]</scope>
</reference>
<dbReference type="InterPro" id="IPR036980">
    <property type="entry name" value="RNase_P/MRP_Rpp29_sf"/>
</dbReference>
<dbReference type="InterPro" id="IPR023534">
    <property type="entry name" value="Rof/RNase_P-like"/>
</dbReference>
<dbReference type="GO" id="GO:0000172">
    <property type="term" value="C:ribonuclease MRP complex"/>
    <property type="evidence" value="ECO:0000318"/>
    <property type="project" value="GO_Central"/>
</dbReference>
<dbReference type="Proteomes" id="UP000017836">
    <property type="component" value="Unassembled WGS sequence"/>
</dbReference>
<evidence type="ECO:0000256" key="3">
    <source>
        <dbReference type="SAM" id="MobiDB-lite"/>
    </source>
</evidence>
<dbReference type="Gene3D" id="2.30.30.210">
    <property type="entry name" value="Ribonuclease P/MRP, subunit p29"/>
    <property type="match status" value="1"/>
</dbReference>
<dbReference type="GO" id="GO:0001682">
    <property type="term" value="P:tRNA 5'-leader removal"/>
    <property type="evidence" value="ECO:0007669"/>
    <property type="project" value="InterPro"/>
</dbReference>
<dbReference type="InterPro" id="IPR016848">
    <property type="entry name" value="RNase_P/MRP_Rpp29-subunit"/>
</dbReference>
<dbReference type="HOGENOM" id="CLU_049812_0_0_1"/>
<feature type="compositionally biased region" description="Basic and acidic residues" evidence="3">
    <location>
        <begin position="45"/>
        <end position="55"/>
    </location>
</feature>
<dbReference type="PANTHER" id="PTHR13348">
    <property type="entry name" value="RIBONUCLEASE P SUBUNIT P29"/>
    <property type="match status" value="1"/>
</dbReference>
<dbReference type="GO" id="GO:0033204">
    <property type="term" value="F:ribonuclease P RNA binding"/>
    <property type="evidence" value="ECO:0000318"/>
    <property type="project" value="GO_Central"/>
</dbReference>
<sequence length="304" mass="34338">MALDTDPNPSPEVLEQKKRCLEALERRFLAAKAEALQLQNSKKSFNGEESKRKATDSPASATRVLMPSMKASPSSSSKQDMEANDPAYNVLSQPVHESLLRSDFELPTGRQSNIVDGLVHNLLQSGDKAQKYMQGSMSMKIRENYILLDNYILQGSKASPSNRAKARQRFSKCSKRHMSMRQHRKHGSLDLPKKFHKFALYKSMHEMWKDYVVQLLQEQRKGQIAQCLLTADLHGAILSVVQCRVAGFTGTQGIMIRETAETFGIVTYDNHFRVVPKKGSVFIFQAELWKITIYGDELSSRNIG</sequence>
<accession>W1PPC7</accession>
<evidence type="ECO:0000256" key="1">
    <source>
        <dbReference type="ARBA" id="ARBA00004123"/>
    </source>
</evidence>